<protein>
    <recommendedName>
        <fullName evidence="3">NudC domain-containing protein 1</fullName>
    </recommendedName>
</protein>
<dbReference type="Proteomes" id="UP001217582">
    <property type="component" value="Chromosome 4"/>
</dbReference>
<dbReference type="SUPFAM" id="SSF49764">
    <property type="entry name" value="HSP20-like chaperones"/>
    <property type="match status" value="1"/>
</dbReference>
<dbReference type="GO" id="GO:0005634">
    <property type="term" value="C:nucleus"/>
    <property type="evidence" value="ECO:0007669"/>
    <property type="project" value="UniProtKB-SubCell"/>
</dbReference>
<comment type="subcellular location">
    <subcellularLocation>
        <location evidence="2">Cytoplasm</location>
    </subcellularLocation>
    <subcellularLocation>
        <location evidence="1">Nucleus</location>
    </subcellularLocation>
</comment>
<name>A0AAJ6CN18_9BASI</name>
<keyword evidence="5" id="KW-0539">Nucleus</keyword>
<dbReference type="PROSITE" id="PS51203">
    <property type="entry name" value="CS"/>
    <property type="match status" value="1"/>
</dbReference>
<accession>A0AAJ6CN18</accession>
<proteinExistence type="predicted"/>
<keyword evidence="8" id="KW-1185">Reference proteome</keyword>
<dbReference type="InterPro" id="IPR008978">
    <property type="entry name" value="HSP20-like_chaperone"/>
</dbReference>
<dbReference type="GO" id="GO:0005737">
    <property type="term" value="C:cytoplasm"/>
    <property type="evidence" value="ECO:0007669"/>
    <property type="project" value="UniProtKB-SubCell"/>
</dbReference>
<evidence type="ECO:0000256" key="3">
    <source>
        <dbReference type="ARBA" id="ARBA00018915"/>
    </source>
</evidence>
<dbReference type="Pfam" id="PF04969">
    <property type="entry name" value="CS"/>
    <property type="match status" value="1"/>
</dbReference>
<dbReference type="PANTHER" id="PTHR21664">
    <property type="entry name" value="CHRONIC MYELOGENOUS LEUKEMIA TUMOR ANTIGEN 66"/>
    <property type="match status" value="1"/>
</dbReference>
<keyword evidence="4" id="KW-0963">Cytoplasm</keyword>
<dbReference type="InterPro" id="IPR037895">
    <property type="entry name" value="NUDCD1"/>
</dbReference>
<gene>
    <name evidence="7" type="ORF">MARU1_002302</name>
</gene>
<dbReference type="Gene3D" id="2.60.40.790">
    <property type="match status" value="1"/>
</dbReference>
<evidence type="ECO:0000256" key="5">
    <source>
        <dbReference type="ARBA" id="ARBA00023242"/>
    </source>
</evidence>
<evidence type="ECO:0000256" key="1">
    <source>
        <dbReference type="ARBA" id="ARBA00004123"/>
    </source>
</evidence>
<dbReference type="PANTHER" id="PTHR21664:SF1">
    <property type="entry name" value="NUDC DOMAIN-CONTAINING PROTEIN 1"/>
    <property type="match status" value="1"/>
</dbReference>
<evidence type="ECO:0000256" key="2">
    <source>
        <dbReference type="ARBA" id="ARBA00004496"/>
    </source>
</evidence>
<organism evidence="7 8">
    <name type="scientific">Malassezia arunalokei</name>
    <dbReference type="NCBI Taxonomy" id="1514897"/>
    <lineage>
        <taxon>Eukaryota</taxon>
        <taxon>Fungi</taxon>
        <taxon>Dikarya</taxon>
        <taxon>Basidiomycota</taxon>
        <taxon>Ustilaginomycotina</taxon>
        <taxon>Malasseziomycetes</taxon>
        <taxon>Malasseziales</taxon>
        <taxon>Malasseziaceae</taxon>
        <taxon>Malassezia</taxon>
    </lineage>
</organism>
<dbReference type="InterPro" id="IPR007052">
    <property type="entry name" value="CS_dom"/>
</dbReference>
<dbReference type="CDD" id="cd06467">
    <property type="entry name" value="p23_NUDC_like"/>
    <property type="match status" value="1"/>
</dbReference>
<feature type="domain" description="CS" evidence="6">
    <location>
        <begin position="225"/>
        <end position="335"/>
    </location>
</feature>
<evidence type="ECO:0000313" key="7">
    <source>
        <dbReference type="EMBL" id="WFD16268.1"/>
    </source>
</evidence>
<sequence length="540" mass="59506">MFRANRSLSSDAFEAYRLAPRQDAHTRIYPLPKRVYVHSAQAGARLGYKELKAQAGYPVAAIVQNELSYVAEDGSLVHAAIGLDTSFRVQDTPYADAGVFDGSQCMPTLSRMGDAWLLSGTGTSLLAIHGDTHTQVEVPGVEHHGEAMPWHVVHAKESYALLQRAVRRSPSTYFDVVYVSLSDDRAHILWHVTCDHPVTYALCHGPEALLAAETPVSLPTQDAPKPLPWYAWSQTSDDVSCSITLPLSVSKDDVRATFKPQGFSLSLCLPHARIYDDPPQSAEEHLLQGTMENCTLWASILADESTWSWETSSHNAKLVLHMTKAHSGTRWPSLLANDDSVPETLNATDMAPMMDRLEPYTSSRLLQDGLEDEDFDMGTPWHLSHIDANGKVLHAQDQVSFLARSIPSSRDPAVLLKHDMDGYVFTPPSPMSFSAWTHTETVPAISYVLASKRDAHPIYMYRGTSMTWIIAVETRTSTSQSLVYVYGIGHNEAGPSTSGWCRIHPLEVGPVLDVMVIPSRHELVCLCESSLAIITHALLG</sequence>
<evidence type="ECO:0000313" key="8">
    <source>
        <dbReference type="Proteomes" id="UP001217582"/>
    </source>
</evidence>
<evidence type="ECO:0000259" key="6">
    <source>
        <dbReference type="PROSITE" id="PS51203"/>
    </source>
</evidence>
<evidence type="ECO:0000256" key="4">
    <source>
        <dbReference type="ARBA" id="ARBA00022490"/>
    </source>
</evidence>
<dbReference type="EMBL" id="CP119919">
    <property type="protein sequence ID" value="WFD16268.1"/>
    <property type="molecule type" value="Genomic_DNA"/>
</dbReference>
<dbReference type="AlphaFoldDB" id="A0AAJ6CN18"/>
<reference evidence="7 8" key="1">
    <citation type="submission" date="2023-03" db="EMBL/GenBank/DDBJ databases">
        <title>Mating type loci evolution in Malassezia.</title>
        <authorList>
            <person name="Coelho M.A."/>
        </authorList>
    </citation>
    <scope>NUCLEOTIDE SEQUENCE [LARGE SCALE GENOMIC DNA]</scope>
    <source>
        <strain evidence="7 8">CBS 13387</strain>
    </source>
</reference>